<keyword evidence="1" id="KW-0732">Signal</keyword>
<dbReference type="InterPro" id="IPR039448">
    <property type="entry name" value="Beta_helix"/>
</dbReference>
<feature type="domain" description="Right handed beta helix" evidence="2">
    <location>
        <begin position="124"/>
        <end position="233"/>
    </location>
</feature>
<evidence type="ECO:0000259" key="2">
    <source>
        <dbReference type="Pfam" id="PF13229"/>
    </source>
</evidence>
<dbReference type="EMBL" id="MU827811">
    <property type="protein sequence ID" value="KAJ7323734.1"/>
    <property type="molecule type" value="Genomic_DNA"/>
</dbReference>
<evidence type="ECO:0000256" key="1">
    <source>
        <dbReference type="SAM" id="SignalP"/>
    </source>
</evidence>
<dbReference type="SUPFAM" id="SSF51126">
    <property type="entry name" value="Pectin lyase-like"/>
    <property type="match status" value="1"/>
</dbReference>
<dbReference type="Gene3D" id="2.160.20.10">
    <property type="entry name" value="Single-stranded right-handed beta-helix, Pectin lyase-like"/>
    <property type="match status" value="1"/>
</dbReference>
<organism evidence="3 4">
    <name type="scientific">Desmophyllum pertusum</name>
    <dbReference type="NCBI Taxonomy" id="174260"/>
    <lineage>
        <taxon>Eukaryota</taxon>
        <taxon>Metazoa</taxon>
        <taxon>Cnidaria</taxon>
        <taxon>Anthozoa</taxon>
        <taxon>Hexacorallia</taxon>
        <taxon>Scleractinia</taxon>
        <taxon>Caryophylliina</taxon>
        <taxon>Caryophylliidae</taxon>
        <taxon>Desmophyllum</taxon>
    </lineage>
</organism>
<proteinExistence type="predicted"/>
<comment type="caution">
    <text evidence="3">The sequence shown here is derived from an EMBL/GenBank/DDBJ whole genome shotgun (WGS) entry which is preliminary data.</text>
</comment>
<gene>
    <name evidence="3" type="ORF">OS493_030856</name>
</gene>
<dbReference type="AlphaFoldDB" id="A0A9X0CEE7"/>
<keyword evidence="4" id="KW-1185">Reference proteome</keyword>
<dbReference type="Pfam" id="PF13229">
    <property type="entry name" value="Beta_helix"/>
    <property type="match status" value="1"/>
</dbReference>
<dbReference type="PANTHER" id="PTHR11319">
    <property type="entry name" value="G PROTEIN-COUPLED RECEPTOR-RELATED"/>
    <property type="match status" value="1"/>
</dbReference>
<reference evidence="3" key="1">
    <citation type="submission" date="2023-01" db="EMBL/GenBank/DDBJ databases">
        <title>Genome assembly of the deep-sea coral Lophelia pertusa.</title>
        <authorList>
            <person name="Herrera S."/>
            <person name="Cordes E."/>
        </authorList>
    </citation>
    <scope>NUCLEOTIDE SEQUENCE</scope>
    <source>
        <strain evidence="3">USNM1676648</strain>
        <tissue evidence="3">Polyp</tissue>
    </source>
</reference>
<evidence type="ECO:0000313" key="4">
    <source>
        <dbReference type="Proteomes" id="UP001163046"/>
    </source>
</evidence>
<dbReference type="PANTHER" id="PTHR11319:SF35">
    <property type="entry name" value="OUTER MEMBRANE PROTEIN PMPC-RELATED"/>
    <property type="match status" value="1"/>
</dbReference>
<name>A0A9X0CEE7_9CNID</name>
<evidence type="ECO:0000313" key="3">
    <source>
        <dbReference type="EMBL" id="KAJ7323734.1"/>
    </source>
</evidence>
<dbReference type="OrthoDB" id="5958944at2759"/>
<sequence length="373" mass="40172">MFLCVLLALLVSDVYSFEVSISQKLGVDNTSCLQPNGKLPCGSINYALRILNDVDFGEETIFVFTIQDRHYDLQDHVQILQPRGDRDIYITSAANSSFTVIRCGNESSAAITIGSRQTPDVLSTYNVHVSNIEFQQFTPSSVAVVMIWNSDNVSFTNCAFKDNDRSGLNAFDSGVTIEGCVFANNTSNLQKLLDVDSHLTPSSMSVAGGAGFVFEYAVGLTLVVRDTNFTANSATVNDSENFIPLTSISLLPGLNLIGGGLLVAFMNMARSCGALVEGAIFDRNEATFGGGLFYGSTQFAEGNSMEVRRSSFVRNIASQAGGAVSITVGGPSSENEFRVTHCVISDNWSRRGGGINVFLNELHRDTHAIADTI</sequence>
<accession>A0A9X0CEE7</accession>
<protein>
    <recommendedName>
        <fullName evidence="2">Right handed beta helix domain-containing protein</fullName>
    </recommendedName>
</protein>
<dbReference type="InterPro" id="IPR012334">
    <property type="entry name" value="Pectin_lyas_fold"/>
</dbReference>
<dbReference type="InterPro" id="IPR011050">
    <property type="entry name" value="Pectin_lyase_fold/virulence"/>
</dbReference>
<feature type="chain" id="PRO_5040922666" description="Right handed beta helix domain-containing protein" evidence="1">
    <location>
        <begin position="17"/>
        <end position="373"/>
    </location>
</feature>
<dbReference type="Proteomes" id="UP001163046">
    <property type="component" value="Unassembled WGS sequence"/>
</dbReference>
<feature type="signal peptide" evidence="1">
    <location>
        <begin position="1"/>
        <end position="16"/>
    </location>
</feature>